<dbReference type="Pfam" id="PF17295">
    <property type="entry name" value="DUF5348"/>
    <property type="match status" value="1"/>
</dbReference>
<organism evidence="2 3">
    <name type="scientific">Blautia wexlerae</name>
    <dbReference type="NCBI Taxonomy" id="418240"/>
    <lineage>
        <taxon>Bacteria</taxon>
        <taxon>Bacillati</taxon>
        <taxon>Bacillota</taxon>
        <taxon>Clostridia</taxon>
        <taxon>Lachnospirales</taxon>
        <taxon>Lachnospiraceae</taxon>
        <taxon>Blautia</taxon>
    </lineage>
</organism>
<dbReference type="OrthoDB" id="9554183at2"/>
<dbReference type="GeneID" id="61926022"/>
<evidence type="ECO:0000313" key="3">
    <source>
        <dbReference type="Proteomes" id="UP000095712"/>
    </source>
</evidence>
<protein>
    <recommendedName>
        <fullName evidence="1">DUF5348 domain-containing protein</fullName>
    </recommendedName>
</protein>
<dbReference type="Proteomes" id="UP000095712">
    <property type="component" value="Unassembled WGS sequence"/>
</dbReference>
<proteinExistence type="predicted"/>
<dbReference type="EMBL" id="CZAW01000054">
    <property type="protein sequence ID" value="CUP99254.1"/>
    <property type="molecule type" value="Genomic_DNA"/>
</dbReference>
<evidence type="ECO:0000259" key="1">
    <source>
        <dbReference type="Pfam" id="PF17295"/>
    </source>
</evidence>
<gene>
    <name evidence="2" type="ORF">ERS852523_03538</name>
</gene>
<evidence type="ECO:0000313" key="2">
    <source>
        <dbReference type="EMBL" id="CUP99254.1"/>
    </source>
</evidence>
<dbReference type="AlphaFoldDB" id="A0A174SNA4"/>
<dbReference type="Gene3D" id="2.40.10.390">
    <property type="match status" value="1"/>
</dbReference>
<feature type="domain" description="DUF5348" evidence="1">
    <location>
        <begin position="6"/>
        <end position="72"/>
    </location>
</feature>
<accession>A0A174SNA4</accession>
<dbReference type="InterPro" id="IPR035255">
    <property type="entry name" value="DUF5348"/>
</dbReference>
<reference evidence="2 3" key="1">
    <citation type="submission" date="2015-09" db="EMBL/GenBank/DDBJ databases">
        <authorList>
            <consortium name="Pathogen Informatics"/>
        </authorList>
    </citation>
    <scope>NUCLEOTIDE SEQUENCE [LARGE SCALE GENOMIC DNA]</scope>
    <source>
        <strain evidence="2 3">2789STDY5834911</strain>
    </source>
</reference>
<dbReference type="RefSeq" id="WP_002610290.1">
    <property type="nucleotide sequence ID" value="NZ_CZAW01000054.1"/>
</dbReference>
<sequence>MTQKTGALIFDETADRYDIRFDLNDYYGGLHCGDCLEVFVRGKWKPTRMEYGDNWYLVGVRASDLNGLRVRI</sequence>
<name>A0A174SNA4_9FIRM</name>